<dbReference type="EMBL" id="FQUO01000009">
    <property type="protein sequence ID" value="SHF52517.1"/>
    <property type="molecule type" value="Genomic_DNA"/>
</dbReference>
<sequence length="414" mass="46302">MKCSFHWSTQAVAVLGLLLATACSKSTSNVGSGGTTPPPVTPPTTQVPTLATIKGGLADKGASDETAALFYNLQKVAKTGVLFGHQDATKRGVDAAGSQWANEQHLAPVSREKADVKTVTGAYPAVYGHDFLHIANFEDGAWFDYEKETARQLTIDAYNRGGVNTYAWHYANPVSKGNFYWSQSQVEAVSKILPGGSHNEVFRQSLKEVALFAKSLVGADGKLVPVIFRPFHEFDGDWFWWGKPHCTAEQYKQLYQFTVTYLRDSLGVHNFLYAWSPDRNFSSEGEYLERYPGDAYVDLVGMDNYWDLRAGSAPALAGFKLRIVTDFAQKKNKLAALTETGLDNLTQADWYTNQLLKVLQYQQMPVSYVLVWANTKDHYWTPYKGHPAENDFKTFKQNSYIVFGDEMPKMYVVQ</sequence>
<dbReference type="InterPro" id="IPR017853">
    <property type="entry name" value="GH"/>
</dbReference>
<dbReference type="Pfam" id="PF02156">
    <property type="entry name" value="Glyco_hydro_26"/>
    <property type="match status" value="1"/>
</dbReference>
<dbReference type="SUPFAM" id="SSF51445">
    <property type="entry name" value="(Trans)glycosidases"/>
    <property type="match status" value="1"/>
</dbReference>
<dbReference type="Gene3D" id="3.20.20.80">
    <property type="entry name" value="Glycosidases"/>
    <property type="match status" value="1"/>
</dbReference>
<evidence type="ECO:0000256" key="5">
    <source>
        <dbReference type="PIRSR" id="PIRSR018168-2"/>
    </source>
</evidence>
<dbReference type="PROSITE" id="PS51257">
    <property type="entry name" value="PROKAR_LIPOPROTEIN"/>
    <property type="match status" value="1"/>
</dbReference>
<evidence type="ECO:0000256" key="3">
    <source>
        <dbReference type="ARBA" id="ARBA00023295"/>
    </source>
</evidence>
<feature type="site" description="Plays an important role in maintaining the position of the catalytic nucleophile" evidence="6">
    <location>
        <position position="232"/>
    </location>
</feature>
<evidence type="ECO:0000256" key="2">
    <source>
        <dbReference type="ARBA" id="ARBA00022801"/>
    </source>
</evidence>
<dbReference type="InterPro" id="IPR016714">
    <property type="entry name" value="MANB/E"/>
</dbReference>
<feature type="binding site" evidence="5">
    <location>
        <position position="169"/>
    </location>
    <ligand>
        <name>substrate</name>
    </ligand>
</feature>
<feature type="binding site" evidence="5">
    <location>
        <position position="305"/>
    </location>
    <ligand>
        <name>substrate</name>
    </ligand>
</feature>
<feature type="binding site" evidence="5">
    <location>
        <position position="238"/>
    </location>
    <ligand>
        <name>substrate</name>
    </ligand>
</feature>
<keyword evidence="8" id="KW-0732">Signal</keyword>
<reference evidence="10 11" key="1">
    <citation type="submission" date="2016-11" db="EMBL/GenBank/DDBJ databases">
        <authorList>
            <person name="Jaros S."/>
            <person name="Januszkiewicz K."/>
            <person name="Wedrychowicz H."/>
        </authorList>
    </citation>
    <scope>NUCLEOTIDE SEQUENCE [LARGE SCALE GENOMIC DNA]</scope>
    <source>
        <strain evidence="10 11">DSM 26897</strain>
    </source>
</reference>
<evidence type="ECO:0000256" key="7">
    <source>
        <dbReference type="PROSITE-ProRule" id="PRU01100"/>
    </source>
</evidence>
<organism evidence="10 11">
    <name type="scientific">Cnuella takakiae</name>
    <dbReference type="NCBI Taxonomy" id="1302690"/>
    <lineage>
        <taxon>Bacteria</taxon>
        <taxon>Pseudomonadati</taxon>
        <taxon>Bacteroidota</taxon>
        <taxon>Chitinophagia</taxon>
        <taxon>Chitinophagales</taxon>
        <taxon>Chitinophagaceae</taxon>
        <taxon>Cnuella</taxon>
    </lineage>
</organism>
<evidence type="ECO:0000256" key="8">
    <source>
        <dbReference type="SAM" id="SignalP"/>
    </source>
</evidence>
<dbReference type="PROSITE" id="PS51764">
    <property type="entry name" value="GH26"/>
    <property type="match status" value="1"/>
</dbReference>
<feature type="chain" id="PRO_5012996812" evidence="8">
    <location>
        <begin position="23"/>
        <end position="414"/>
    </location>
</feature>
<dbReference type="GO" id="GO:0016985">
    <property type="term" value="F:mannan endo-1,4-beta-mannosidase activity"/>
    <property type="evidence" value="ECO:0007669"/>
    <property type="project" value="InterPro"/>
</dbReference>
<dbReference type="PRINTS" id="PR00739">
    <property type="entry name" value="GLHYDRLASE26"/>
</dbReference>
<dbReference type="InterPro" id="IPR000805">
    <property type="entry name" value="Glyco_hydro_26"/>
</dbReference>
<dbReference type="PIRSF" id="PIRSF018168">
    <property type="entry name" value="Mannan-1_4-beta-mannosidase"/>
    <property type="match status" value="1"/>
</dbReference>
<dbReference type="OrthoDB" id="9816550at2"/>
<dbReference type="PANTHER" id="PTHR40079">
    <property type="entry name" value="MANNAN ENDO-1,4-BETA-MANNOSIDASE E-RELATED"/>
    <property type="match status" value="1"/>
</dbReference>
<dbReference type="AlphaFoldDB" id="A0A1M5CD40"/>
<name>A0A1M5CD40_9BACT</name>
<dbReference type="STRING" id="1302690.BUE76_07525"/>
<accession>A0A1M5CD40</accession>
<comment type="similarity">
    <text evidence="1 7">Belongs to the glycosyl hydrolase 26 family.</text>
</comment>
<evidence type="ECO:0000256" key="4">
    <source>
        <dbReference type="PIRSR" id="PIRSR018168-1"/>
    </source>
</evidence>
<dbReference type="InterPro" id="IPR022790">
    <property type="entry name" value="GH26_dom"/>
</dbReference>
<proteinExistence type="inferred from homology"/>
<keyword evidence="2 7" id="KW-0378">Hydrolase</keyword>
<evidence type="ECO:0000256" key="6">
    <source>
        <dbReference type="PIRSR" id="PIRSR018168-3"/>
    </source>
</evidence>
<feature type="domain" description="GH26" evidence="9">
    <location>
        <begin position="64"/>
        <end position="405"/>
    </location>
</feature>
<dbReference type="RefSeq" id="WP_083596532.1">
    <property type="nucleotide sequence ID" value="NZ_FQUO01000009.1"/>
</dbReference>
<dbReference type="Proteomes" id="UP000184368">
    <property type="component" value="Unassembled WGS sequence"/>
</dbReference>
<evidence type="ECO:0000313" key="10">
    <source>
        <dbReference type="EMBL" id="SHF52517.1"/>
    </source>
</evidence>
<dbReference type="PANTHER" id="PTHR40079:SF4">
    <property type="entry name" value="GH26 DOMAIN-CONTAINING PROTEIN-RELATED"/>
    <property type="match status" value="1"/>
</dbReference>
<keyword evidence="11" id="KW-1185">Reference proteome</keyword>
<gene>
    <name evidence="10" type="ORF">SAMN05444008_1098</name>
</gene>
<evidence type="ECO:0000259" key="9">
    <source>
        <dbReference type="PROSITE" id="PS51764"/>
    </source>
</evidence>
<evidence type="ECO:0000256" key="1">
    <source>
        <dbReference type="ARBA" id="ARBA00007754"/>
    </source>
</evidence>
<evidence type="ECO:0000313" key="11">
    <source>
        <dbReference type="Proteomes" id="UP000184368"/>
    </source>
</evidence>
<dbReference type="GO" id="GO:0006080">
    <property type="term" value="P:substituted mannan metabolic process"/>
    <property type="evidence" value="ECO:0007669"/>
    <property type="project" value="InterPro"/>
</dbReference>
<feature type="signal peptide" evidence="8">
    <location>
        <begin position="1"/>
        <end position="22"/>
    </location>
</feature>
<feature type="active site" description="Nucleophile" evidence="4 7">
    <location>
        <position position="339"/>
    </location>
</feature>
<protein>
    <submittedName>
        <fullName evidence="10">Mannan endo-1,4-beta-mannosidase</fullName>
    </submittedName>
</protein>
<keyword evidence="3 7" id="KW-0326">Glycosidase</keyword>
<feature type="active site" description="Proton donor" evidence="4 7">
    <location>
        <position position="233"/>
    </location>
</feature>